<dbReference type="GO" id="GO:0009307">
    <property type="term" value="P:DNA restriction-modification system"/>
    <property type="evidence" value="ECO:0007669"/>
    <property type="project" value="UniProtKB-KW"/>
</dbReference>
<dbReference type="CDD" id="cd17246">
    <property type="entry name" value="RMtype1_S_SonII-TRD2-CR2_like"/>
    <property type="match status" value="1"/>
</dbReference>
<gene>
    <name evidence="6" type="ORF">ET464_00185</name>
</gene>
<dbReference type="PANTHER" id="PTHR30408:SF12">
    <property type="entry name" value="TYPE I RESTRICTION ENZYME MJAVIII SPECIFICITY SUBUNIT"/>
    <property type="match status" value="1"/>
</dbReference>
<evidence type="ECO:0000313" key="7">
    <source>
        <dbReference type="Proteomes" id="UP000293568"/>
    </source>
</evidence>
<dbReference type="Pfam" id="PF01420">
    <property type="entry name" value="Methylase_S"/>
    <property type="match status" value="2"/>
</dbReference>
<name>A0A4P6EQ16_9BACL</name>
<evidence type="ECO:0000256" key="3">
    <source>
        <dbReference type="ARBA" id="ARBA00023125"/>
    </source>
</evidence>
<dbReference type="CDD" id="cd17517">
    <property type="entry name" value="RMtype1_S_EcoKI_StySPI-TRD2-CR2_like"/>
    <property type="match status" value="1"/>
</dbReference>
<comment type="similarity">
    <text evidence="1">Belongs to the type-I restriction system S methylase family.</text>
</comment>
<organism evidence="6 7">
    <name type="scientific">Paenibacillus protaetiae</name>
    <dbReference type="NCBI Taxonomy" id="2509456"/>
    <lineage>
        <taxon>Bacteria</taxon>
        <taxon>Bacillati</taxon>
        <taxon>Bacillota</taxon>
        <taxon>Bacilli</taxon>
        <taxon>Bacillales</taxon>
        <taxon>Paenibacillaceae</taxon>
        <taxon>Paenibacillus</taxon>
    </lineage>
</organism>
<dbReference type="Gene3D" id="3.90.220.20">
    <property type="entry name" value="DNA methylase specificity domains"/>
    <property type="match status" value="2"/>
</dbReference>
<dbReference type="InterPro" id="IPR000055">
    <property type="entry name" value="Restrct_endonuc_typeI_TRD"/>
</dbReference>
<accession>A0A4P6EQ16</accession>
<evidence type="ECO:0000256" key="4">
    <source>
        <dbReference type="SAM" id="Coils"/>
    </source>
</evidence>
<evidence type="ECO:0000256" key="1">
    <source>
        <dbReference type="ARBA" id="ARBA00010923"/>
    </source>
</evidence>
<dbReference type="InterPro" id="IPR044946">
    <property type="entry name" value="Restrct_endonuc_typeI_TRD_sf"/>
</dbReference>
<keyword evidence="7" id="KW-1185">Reference proteome</keyword>
<keyword evidence="2" id="KW-0680">Restriction system</keyword>
<dbReference type="PANTHER" id="PTHR30408">
    <property type="entry name" value="TYPE-1 RESTRICTION ENZYME ECOKI SPECIFICITY PROTEIN"/>
    <property type="match status" value="1"/>
</dbReference>
<dbReference type="Proteomes" id="UP000293568">
    <property type="component" value="Chromosome"/>
</dbReference>
<sequence>MRKTNQLWLRSLKHPGCTAMSKRVEMSQEELLKKALVPVEEQPYEVPGNWVWVRLGGVTNFIDYRGKTPNKTDSGIPLITAKNVRMNKLNDEPREYISANDYDSWMTRGIPNPGDVLFTTEAPLGNVTQLTNKGKVALAQRIITIQSLVGNNTFLKYLLMSPQIQSEILSQSTGTTVQGIKASKLKLQPIPFPPLNEQKRIADKVDRLLDKINQAKQLIEEAKATFEFRRAAILDKAFRGELTKKWREESFGSAEQNWEITTIGAVCSESFYGPRFGKNEYSTEGIPTIRTTDMTKNGEIILKDPPKVIIEEKNIEKFRLKKGDLLITRTGSIGTMAVFNEEYLAVPSAYLIRFRFIEQVNTRYMFYYLMSPKGQKMMGLGTTAITQPNINAETIKKMPFILPSFEEQIEIVQVLDSFWHMEQKLINRFEKYDYLNKLEQSILMSAFSGKLGTNDVNDSKPIV</sequence>
<evidence type="ECO:0000256" key="2">
    <source>
        <dbReference type="ARBA" id="ARBA00022747"/>
    </source>
</evidence>
<proteinExistence type="inferred from homology"/>
<dbReference type="SUPFAM" id="SSF116734">
    <property type="entry name" value="DNA methylase specificity domain"/>
    <property type="match status" value="2"/>
</dbReference>
<keyword evidence="4" id="KW-0175">Coiled coil</keyword>
<evidence type="ECO:0000313" key="6">
    <source>
        <dbReference type="EMBL" id="QAY65040.1"/>
    </source>
</evidence>
<dbReference type="KEGG" id="pprt:ET464_00185"/>
<dbReference type="GO" id="GO:0003677">
    <property type="term" value="F:DNA binding"/>
    <property type="evidence" value="ECO:0007669"/>
    <property type="project" value="UniProtKB-KW"/>
</dbReference>
<protein>
    <recommendedName>
        <fullName evidence="5">Type I restriction modification DNA specificity domain-containing protein</fullName>
    </recommendedName>
</protein>
<keyword evidence="3" id="KW-0238">DNA-binding</keyword>
<feature type="domain" description="Type I restriction modification DNA specificity" evidence="5">
    <location>
        <begin position="256"/>
        <end position="427"/>
    </location>
</feature>
<feature type="coiled-coil region" evidence="4">
    <location>
        <begin position="198"/>
        <end position="225"/>
    </location>
</feature>
<dbReference type="OrthoDB" id="9811611at2"/>
<dbReference type="InterPro" id="IPR052021">
    <property type="entry name" value="Type-I_RS_S_subunit"/>
</dbReference>
<reference evidence="6 7" key="1">
    <citation type="submission" date="2019-01" db="EMBL/GenBank/DDBJ databases">
        <title>Genome sequencing of strain FW100M-2.</title>
        <authorList>
            <person name="Heo J."/>
            <person name="Kim S.-J."/>
            <person name="Kim J.-S."/>
            <person name="Hong S.-B."/>
            <person name="Kwon S.-W."/>
        </authorList>
    </citation>
    <scope>NUCLEOTIDE SEQUENCE [LARGE SCALE GENOMIC DNA]</scope>
    <source>
        <strain evidence="6 7">FW100M-2</strain>
    </source>
</reference>
<dbReference type="AlphaFoldDB" id="A0A4P6EQ16"/>
<evidence type="ECO:0000259" key="5">
    <source>
        <dbReference type="Pfam" id="PF01420"/>
    </source>
</evidence>
<dbReference type="REBASE" id="299555">
    <property type="entry name" value="S.Psp00M2ORF180P"/>
</dbReference>
<dbReference type="EMBL" id="CP035492">
    <property type="protein sequence ID" value="QAY65040.1"/>
    <property type="molecule type" value="Genomic_DNA"/>
</dbReference>
<feature type="domain" description="Type I restriction modification DNA specificity" evidence="5">
    <location>
        <begin position="47"/>
        <end position="222"/>
    </location>
</feature>